<dbReference type="RefSeq" id="XP_019008634.1">
    <property type="nucleotide sequence ID" value="XM_019158021.1"/>
</dbReference>
<sequence>MRDAKTYRLYTIACSYHRSLTAVFLLCIVGGGLDAGAKVKIFILTFAVNGGNGKEREFPTWWGNPVASSKQYANYCGTG</sequence>
<reference evidence="2" key="4">
    <citation type="submission" date="2024-02" db="EMBL/GenBank/DDBJ databases">
        <title>Comparative genomics of Cryptococcus and Kwoniella reveals pathogenesis evolution and contrasting modes of karyotype evolution via chromosome fusion or intercentromeric recombination.</title>
        <authorList>
            <person name="Coelho M.A."/>
            <person name="David-Palma M."/>
            <person name="Shea T."/>
            <person name="Bowers K."/>
            <person name="McGinley-Smith S."/>
            <person name="Mohammad A.W."/>
            <person name="Gnirke A."/>
            <person name="Yurkov A.M."/>
            <person name="Nowrousian M."/>
            <person name="Sun S."/>
            <person name="Cuomo C.A."/>
            <person name="Heitman J."/>
        </authorList>
    </citation>
    <scope>NUCLEOTIDE SEQUENCE</scope>
    <source>
        <strain evidence="2">CBS 10737</strain>
    </source>
</reference>
<keyword evidence="3" id="KW-1185">Reference proteome</keyword>
<evidence type="ECO:0000313" key="2">
    <source>
        <dbReference type="EMBL" id="WWC67805.1"/>
    </source>
</evidence>
<organism evidence="1">
    <name type="scientific">Kwoniella pini CBS 10737</name>
    <dbReference type="NCBI Taxonomy" id="1296096"/>
    <lineage>
        <taxon>Eukaryota</taxon>
        <taxon>Fungi</taxon>
        <taxon>Dikarya</taxon>
        <taxon>Basidiomycota</taxon>
        <taxon>Agaricomycotina</taxon>
        <taxon>Tremellomycetes</taxon>
        <taxon>Tremellales</taxon>
        <taxon>Cryptococcaceae</taxon>
        <taxon>Kwoniella</taxon>
    </lineage>
</organism>
<reference evidence="1" key="3">
    <citation type="submission" date="2016-07" db="EMBL/GenBank/DDBJ databases">
        <title>Evolution of pathogenesis and genome organization in the Tremellales.</title>
        <authorList>
            <person name="Cuomo C."/>
            <person name="Litvintseva A."/>
            <person name="Heitman J."/>
            <person name="Chen Y."/>
            <person name="Sun S."/>
            <person name="Springer D."/>
            <person name="Dromer F."/>
            <person name="Young S."/>
            <person name="Zeng Q."/>
            <person name="Chapman S."/>
            <person name="Gujja S."/>
            <person name="Saif S."/>
            <person name="Birren B."/>
        </authorList>
    </citation>
    <scope>NUCLEOTIDE SEQUENCE</scope>
    <source>
        <strain evidence="1">CBS 10737</strain>
    </source>
</reference>
<proteinExistence type="predicted"/>
<gene>
    <name evidence="1" type="ORF">I206_06315</name>
    <name evidence="2" type="ORF">I206_101718</name>
</gene>
<dbReference type="EMBL" id="KV700116">
    <property type="protein sequence ID" value="OCF47415.1"/>
    <property type="molecule type" value="Genomic_DNA"/>
</dbReference>
<dbReference type="Proteomes" id="UP000094020">
    <property type="component" value="Chromosome 2"/>
</dbReference>
<dbReference type="EMBL" id="CP144520">
    <property type="protein sequence ID" value="WWC67805.1"/>
    <property type="molecule type" value="Genomic_DNA"/>
</dbReference>
<evidence type="ECO:0000313" key="3">
    <source>
        <dbReference type="Proteomes" id="UP000094020"/>
    </source>
</evidence>
<reference evidence="1" key="1">
    <citation type="submission" date="2013-07" db="EMBL/GenBank/DDBJ databases">
        <title>The Genome Sequence of Cryptococcus pinus CBS10737.</title>
        <authorList>
            <consortium name="The Broad Institute Genome Sequencing Platform"/>
            <person name="Cuomo C."/>
            <person name="Litvintseva A."/>
            <person name="Chen Y."/>
            <person name="Heitman J."/>
            <person name="Sun S."/>
            <person name="Springer D."/>
            <person name="Dromer F."/>
            <person name="Young S.K."/>
            <person name="Zeng Q."/>
            <person name="Gargeya S."/>
            <person name="Fitzgerald M."/>
            <person name="Abouelleil A."/>
            <person name="Alvarado L."/>
            <person name="Berlin A.M."/>
            <person name="Chapman S.B."/>
            <person name="Dewar J."/>
            <person name="Goldberg J."/>
            <person name="Griggs A."/>
            <person name="Gujja S."/>
            <person name="Hansen M."/>
            <person name="Howarth C."/>
            <person name="Imamovic A."/>
            <person name="Larimer J."/>
            <person name="McCowan C."/>
            <person name="Murphy C."/>
            <person name="Pearson M."/>
            <person name="Priest M."/>
            <person name="Roberts A."/>
            <person name="Saif S."/>
            <person name="Shea T."/>
            <person name="Sykes S."/>
            <person name="Wortman J."/>
            <person name="Nusbaum C."/>
            <person name="Birren B."/>
        </authorList>
    </citation>
    <scope>NUCLEOTIDE SEQUENCE [LARGE SCALE GENOMIC DNA]</scope>
    <source>
        <strain evidence="1">CBS 10737</strain>
    </source>
</reference>
<dbReference type="GeneID" id="30174684"/>
<dbReference type="OrthoDB" id="9986677at2759"/>
<name>A0A1B9HVW7_9TREE</name>
<dbReference type="AlphaFoldDB" id="A0A1B9HVW7"/>
<reference evidence="2" key="2">
    <citation type="submission" date="2013-07" db="EMBL/GenBank/DDBJ databases">
        <authorList>
            <consortium name="The Broad Institute Genome Sequencing Platform"/>
            <person name="Cuomo C."/>
            <person name="Litvintseva A."/>
            <person name="Chen Y."/>
            <person name="Heitman J."/>
            <person name="Sun S."/>
            <person name="Springer D."/>
            <person name="Dromer F."/>
            <person name="Young S.K."/>
            <person name="Zeng Q."/>
            <person name="Gargeya S."/>
            <person name="Fitzgerald M."/>
            <person name="Abouelleil A."/>
            <person name="Alvarado L."/>
            <person name="Berlin A.M."/>
            <person name="Chapman S.B."/>
            <person name="Dewar J."/>
            <person name="Goldberg J."/>
            <person name="Griggs A."/>
            <person name="Gujja S."/>
            <person name="Hansen M."/>
            <person name="Howarth C."/>
            <person name="Imamovic A."/>
            <person name="Larimer J."/>
            <person name="McCowan C."/>
            <person name="Murphy C."/>
            <person name="Pearson M."/>
            <person name="Priest M."/>
            <person name="Roberts A."/>
            <person name="Saif S."/>
            <person name="Shea T."/>
            <person name="Sykes S."/>
            <person name="Wortman J."/>
            <person name="Nusbaum C."/>
            <person name="Birren B."/>
        </authorList>
    </citation>
    <scope>NUCLEOTIDE SEQUENCE</scope>
    <source>
        <strain evidence="2">CBS 10737</strain>
    </source>
</reference>
<protein>
    <submittedName>
        <fullName evidence="1">Uncharacterized protein</fullName>
    </submittedName>
</protein>
<accession>A0A1B9HVW7</accession>
<evidence type="ECO:0000313" key="1">
    <source>
        <dbReference type="EMBL" id="OCF47415.1"/>
    </source>
</evidence>
<dbReference type="KEGG" id="kpin:30174684"/>